<accession>A0A328NNL1</accession>
<reference evidence="1 2" key="1">
    <citation type="submission" date="2018-03" db="EMBL/GenBank/DDBJ databases">
        <title>Defining the species Micromonospora saelicesensis and Micromonospora noduli under the framework of genomics.</title>
        <authorList>
            <person name="Riesco R."/>
            <person name="Trujillo M.E."/>
        </authorList>
    </citation>
    <scope>NUCLEOTIDE SEQUENCE [LARGE SCALE GENOMIC DNA]</scope>
    <source>
        <strain evidence="1 2">PSN13</strain>
    </source>
</reference>
<dbReference type="Proteomes" id="UP000249419">
    <property type="component" value="Unassembled WGS sequence"/>
</dbReference>
<organism evidence="1 2">
    <name type="scientific">Micromonospora saelicesensis</name>
    <dbReference type="NCBI Taxonomy" id="285676"/>
    <lineage>
        <taxon>Bacteria</taxon>
        <taxon>Bacillati</taxon>
        <taxon>Actinomycetota</taxon>
        <taxon>Actinomycetes</taxon>
        <taxon>Micromonosporales</taxon>
        <taxon>Micromonosporaceae</taxon>
        <taxon>Micromonospora</taxon>
    </lineage>
</organism>
<sequence>MDSSDVELFADYHQIHLSDDGSTGDLSEAWTDQAVVDRLAVVDDAMAIGTSVNVTVAVRVEVLDAPPTADLADYDHVVEGSMQVRSGRIVVMGCTDYEPDAVRVPVPVGPVRVRAASSNLAEAERLGVDSDDAPQTMERLRVQVWPAPSEEPVVLKRWVGDSGLRQDR</sequence>
<evidence type="ECO:0000313" key="1">
    <source>
        <dbReference type="EMBL" id="RAO35921.1"/>
    </source>
</evidence>
<name>A0A328NNL1_9ACTN</name>
<protein>
    <submittedName>
        <fullName evidence="1">Uncharacterized protein</fullName>
    </submittedName>
</protein>
<dbReference type="Gene3D" id="2.60.34.30">
    <property type="entry name" value="Competence, DNA-entry nuclease inhibitor, ComJ"/>
    <property type="match status" value="1"/>
</dbReference>
<evidence type="ECO:0000313" key="2">
    <source>
        <dbReference type="Proteomes" id="UP000249419"/>
    </source>
</evidence>
<dbReference type="EMBL" id="PYAG01000009">
    <property type="protein sequence ID" value="RAO35921.1"/>
    <property type="molecule type" value="Genomic_DNA"/>
</dbReference>
<proteinExistence type="predicted"/>
<gene>
    <name evidence="1" type="ORF">PSN13_02345</name>
</gene>
<comment type="caution">
    <text evidence="1">The sequence shown here is derived from an EMBL/GenBank/DDBJ whole genome shotgun (WGS) entry which is preliminary data.</text>
</comment>
<dbReference type="AlphaFoldDB" id="A0A328NNL1"/>
<dbReference type="InterPro" id="IPR038691">
    <property type="entry name" value="ComJ_sf"/>
</dbReference>